<feature type="compositionally biased region" description="Pro residues" evidence="9">
    <location>
        <begin position="279"/>
        <end position="309"/>
    </location>
</feature>
<dbReference type="InParanoid" id="D8TW34"/>
<dbReference type="Proteomes" id="UP000001058">
    <property type="component" value="Unassembled WGS sequence"/>
</dbReference>
<keyword evidence="6" id="KW-0472">Membrane</keyword>
<dbReference type="OrthoDB" id="536948at2759"/>
<keyword evidence="3 10" id="KW-0732">Signal</keyword>
<dbReference type="PRINTS" id="PR01217">
    <property type="entry name" value="PRICHEXTENSN"/>
</dbReference>
<dbReference type="RefSeq" id="XP_002950553.1">
    <property type="nucleotide sequence ID" value="XM_002950507.1"/>
</dbReference>
<gene>
    <name evidence="12" type="ORF">VOLCADRAFT_104793</name>
</gene>
<organism evidence="13">
    <name type="scientific">Volvox carteri f. nagariensis</name>
    <dbReference type="NCBI Taxonomy" id="3068"/>
    <lineage>
        <taxon>Eukaryota</taxon>
        <taxon>Viridiplantae</taxon>
        <taxon>Chlorophyta</taxon>
        <taxon>core chlorophytes</taxon>
        <taxon>Chlorophyceae</taxon>
        <taxon>CS clade</taxon>
        <taxon>Chlamydomonadales</taxon>
        <taxon>Volvocaceae</taxon>
        <taxon>Volvox</taxon>
    </lineage>
</organism>
<protein>
    <recommendedName>
        <fullName evidence="11">SRCR domain-containing protein</fullName>
    </recommendedName>
</protein>
<name>D8TW34_VOLCA</name>
<dbReference type="InterPro" id="IPR001190">
    <property type="entry name" value="SRCR"/>
</dbReference>
<keyword evidence="7" id="KW-1015">Disulfide bond</keyword>
<feature type="compositionally biased region" description="Low complexity" evidence="9">
    <location>
        <begin position="265"/>
        <end position="278"/>
    </location>
</feature>
<evidence type="ECO:0000256" key="4">
    <source>
        <dbReference type="ARBA" id="ARBA00022737"/>
    </source>
</evidence>
<keyword evidence="5" id="KW-1133">Transmembrane helix</keyword>
<feature type="region of interest" description="Disordered" evidence="9">
    <location>
        <begin position="170"/>
        <end position="320"/>
    </location>
</feature>
<evidence type="ECO:0000256" key="2">
    <source>
        <dbReference type="ARBA" id="ARBA00022692"/>
    </source>
</evidence>
<evidence type="ECO:0000313" key="13">
    <source>
        <dbReference type="Proteomes" id="UP000001058"/>
    </source>
</evidence>
<dbReference type="GeneID" id="9617672"/>
<dbReference type="InterPro" id="IPR036772">
    <property type="entry name" value="SRCR-like_dom_sf"/>
</dbReference>
<feature type="signal peptide" evidence="10">
    <location>
        <begin position="1"/>
        <end position="19"/>
    </location>
</feature>
<dbReference type="EMBL" id="GL378340">
    <property type="protein sequence ID" value="EFJ48299.1"/>
    <property type="molecule type" value="Genomic_DNA"/>
</dbReference>
<dbReference type="PANTHER" id="PTHR48071">
    <property type="entry name" value="SRCR DOMAIN-CONTAINING PROTEIN"/>
    <property type="match status" value="1"/>
</dbReference>
<dbReference type="PANTHER" id="PTHR48071:SF18">
    <property type="entry name" value="DELETED IN MALIGNANT BRAIN TUMORS 1 PROTEIN-RELATED"/>
    <property type="match status" value="1"/>
</dbReference>
<evidence type="ECO:0000256" key="6">
    <source>
        <dbReference type="ARBA" id="ARBA00023136"/>
    </source>
</evidence>
<evidence type="ECO:0000256" key="3">
    <source>
        <dbReference type="ARBA" id="ARBA00022729"/>
    </source>
</evidence>
<proteinExistence type="predicted"/>
<evidence type="ECO:0000256" key="9">
    <source>
        <dbReference type="SAM" id="MobiDB-lite"/>
    </source>
</evidence>
<feature type="domain" description="SRCR" evidence="11">
    <location>
        <begin position="320"/>
        <end position="424"/>
    </location>
</feature>
<reference evidence="12 13" key="1">
    <citation type="journal article" date="2010" name="Science">
        <title>Genomic analysis of organismal complexity in the multicellular green alga Volvox carteri.</title>
        <authorList>
            <person name="Prochnik S.E."/>
            <person name="Umen J."/>
            <person name="Nedelcu A.M."/>
            <person name="Hallmann A."/>
            <person name="Miller S.M."/>
            <person name="Nishii I."/>
            <person name="Ferris P."/>
            <person name="Kuo A."/>
            <person name="Mitros T."/>
            <person name="Fritz-Laylin L.K."/>
            <person name="Hellsten U."/>
            <person name="Chapman J."/>
            <person name="Simakov O."/>
            <person name="Rensing S.A."/>
            <person name="Terry A."/>
            <person name="Pangilinan J."/>
            <person name="Kapitonov V."/>
            <person name="Jurka J."/>
            <person name="Salamov A."/>
            <person name="Shapiro H."/>
            <person name="Schmutz J."/>
            <person name="Grimwood J."/>
            <person name="Lindquist E."/>
            <person name="Lucas S."/>
            <person name="Grigoriev I.V."/>
            <person name="Schmitt R."/>
            <person name="Kirk D."/>
            <person name="Rokhsar D.S."/>
        </authorList>
    </citation>
    <scope>NUCLEOTIDE SEQUENCE [LARGE SCALE GENOMIC DNA]</scope>
    <source>
        <strain evidence="13">f. Nagariensis / Eve</strain>
    </source>
</reference>
<keyword evidence="13" id="KW-1185">Reference proteome</keyword>
<feature type="domain" description="SRCR" evidence="11">
    <location>
        <begin position="90"/>
        <end position="163"/>
    </location>
</feature>
<dbReference type="PRINTS" id="PR00258">
    <property type="entry name" value="SPERACTRCPTR"/>
</dbReference>
<dbReference type="GO" id="GO:0016020">
    <property type="term" value="C:membrane"/>
    <property type="evidence" value="ECO:0007669"/>
    <property type="project" value="UniProtKB-SubCell"/>
</dbReference>
<evidence type="ECO:0000313" key="12">
    <source>
        <dbReference type="EMBL" id="EFJ48299.1"/>
    </source>
</evidence>
<dbReference type="Gene3D" id="3.10.250.10">
    <property type="entry name" value="SRCR-like domain"/>
    <property type="match status" value="2"/>
</dbReference>
<evidence type="ECO:0000256" key="10">
    <source>
        <dbReference type="SAM" id="SignalP"/>
    </source>
</evidence>
<dbReference type="KEGG" id="vcn:VOLCADRAFT_104793"/>
<dbReference type="SMART" id="SM00202">
    <property type="entry name" value="SR"/>
    <property type="match status" value="1"/>
</dbReference>
<dbReference type="eggNOG" id="ENOG502QQ2D">
    <property type="taxonomic scope" value="Eukaryota"/>
</dbReference>
<keyword evidence="2" id="KW-0812">Transmembrane</keyword>
<evidence type="ECO:0000256" key="1">
    <source>
        <dbReference type="ARBA" id="ARBA00004167"/>
    </source>
</evidence>
<evidence type="ECO:0000256" key="7">
    <source>
        <dbReference type="ARBA" id="ARBA00023157"/>
    </source>
</evidence>
<dbReference type="FunFam" id="3.10.250.10:FF:000016">
    <property type="entry name" value="Scavenger receptor cysteine-rich protein type 12"/>
    <property type="match status" value="1"/>
</dbReference>
<accession>D8TW34</accession>
<dbReference type="AlphaFoldDB" id="D8TW34"/>
<dbReference type="Pfam" id="PF00530">
    <property type="entry name" value="SRCR"/>
    <property type="match status" value="2"/>
</dbReference>
<keyword evidence="8" id="KW-0325">Glycoprotein</keyword>
<dbReference type="PROSITE" id="PS50287">
    <property type="entry name" value="SRCR_2"/>
    <property type="match status" value="2"/>
</dbReference>
<keyword evidence="4" id="KW-0677">Repeat</keyword>
<comment type="subcellular location">
    <subcellularLocation>
        <location evidence="1">Membrane</location>
        <topology evidence="1">Single-pass membrane protein</topology>
    </subcellularLocation>
</comment>
<dbReference type="STRING" id="3068.D8TW34"/>
<dbReference type="SUPFAM" id="SSF56487">
    <property type="entry name" value="SRCR-like"/>
    <property type="match status" value="2"/>
</dbReference>
<evidence type="ECO:0000259" key="11">
    <source>
        <dbReference type="PROSITE" id="PS50287"/>
    </source>
</evidence>
<feature type="chain" id="PRO_5003123939" description="SRCR domain-containing protein" evidence="10">
    <location>
        <begin position="20"/>
        <end position="425"/>
    </location>
</feature>
<evidence type="ECO:0000256" key="8">
    <source>
        <dbReference type="ARBA" id="ARBA00023180"/>
    </source>
</evidence>
<evidence type="ECO:0000256" key="5">
    <source>
        <dbReference type="ARBA" id="ARBA00022989"/>
    </source>
</evidence>
<sequence length="425" mass="45638">MHQMAWSLVLQFVLLPALAMTRARAGALPTDILTLGTARYVLKAFNYKEGDGTFVKLDKSMEVAVGYVFAVPFPISAAYPAVPVCLPGGWDDIGAAAACRQAGFSTGRTFATGGNTGYPKVQLTGTVSVRNITCPNGATSLSQCTATRLLSGVCKALAAVVCKGAVWLPPKTPRPPKPPPPQPPPSPPRPTRRPPPPPPPTPLPRPRALRPPPPKSRSSPPPPPPERSLPPPYEYESPPPPPENSPENTPPPQYEYESPPPPPENTNDNTPPTQYEYESPPPPPENNLPPPYEYDSAPPPPKHYPPPPFKDNTQPSGGDVRLIGGLQVWEGRVEIFFRGQWGVVCGRWTSVEAAMVCRQLGFNSTSVRVTRWTPPPNLPIWLSDINCSKIDARSPYKGLAACNSNGIGVITCQAGSDVAGVRCFA</sequence>
<feature type="compositionally biased region" description="Pro residues" evidence="9">
    <location>
        <begin position="170"/>
        <end position="264"/>
    </location>
</feature>